<dbReference type="EMBL" id="BAAAYU010000005">
    <property type="protein sequence ID" value="GAA3641441.1"/>
    <property type="molecule type" value="Genomic_DNA"/>
</dbReference>
<dbReference type="RefSeq" id="WP_344739365.1">
    <property type="nucleotide sequence ID" value="NZ_BAAAYU010000005.1"/>
</dbReference>
<feature type="domain" description="Choloylglycine hydrolase/NAAA C-terminal" evidence="3">
    <location>
        <begin position="2"/>
        <end position="289"/>
    </location>
</feature>
<dbReference type="Gene3D" id="3.60.60.10">
    <property type="entry name" value="Penicillin V Acylase, Chain A"/>
    <property type="match status" value="1"/>
</dbReference>
<keyword evidence="2 4" id="KW-0378">Hydrolase</keyword>
<protein>
    <submittedName>
        <fullName evidence="4">Linear amide C-N hydrolase</fullName>
    </submittedName>
</protein>
<proteinExistence type="inferred from homology"/>
<sequence>MCTRVVWPDAGGAVVVGRSMDYHRDLATNLWALPRGVDRSDGITDALRWRARYGSVVTTAFDMISVDGMNEVGLAGHVLWLAESEYGEVDRNRPALSQAVWLQYFLDVFATVAEAVDWVVENQVQVVPLTDPASGEVPAIHLALDDATGDSAIFEYIDGGLRVHHDRSYRVMTNSPTYDRQLELLREIDAWGGDRPLPGTTAASDRFARATYYVERLPAPRSQVEAIASMFSVIRNTAQPFRMPDPGRPDVSQTIWQVVADLTRRRYVFESSTRPNIVWVDLDGIDLSDGSGERMIDLGGGLAVVDGLAGNVSGEFRQTDGLRFLTLAAVESARSAP</sequence>
<keyword evidence="5" id="KW-1185">Reference proteome</keyword>
<accession>A0ABP7AWR9</accession>
<evidence type="ECO:0000313" key="4">
    <source>
        <dbReference type="EMBL" id="GAA3641441.1"/>
    </source>
</evidence>
<evidence type="ECO:0000256" key="1">
    <source>
        <dbReference type="ARBA" id="ARBA00006625"/>
    </source>
</evidence>
<gene>
    <name evidence="4" type="ORF">GCM10022200_26530</name>
</gene>
<dbReference type="PANTHER" id="PTHR35527">
    <property type="entry name" value="CHOLOYLGLYCINE HYDROLASE"/>
    <property type="match status" value="1"/>
</dbReference>
<dbReference type="PANTHER" id="PTHR35527:SF2">
    <property type="entry name" value="HYDROLASE"/>
    <property type="match status" value="1"/>
</dbReference>
<dbReference type="SUPFAM" id="SSF56235">
    <property type="entry name" value="N-terminal nucleophile aminohydrolases (Ntn hydrolases)"/>
    <property type="match status" value="1"/>
</dbReference>
<comment type="similarity">
    <text evidence="1">Belongs to the peptidase C59 family.</text>
</comment>
<dbReference type="CDD" id="cd01902">
    <property type="entry name" value="Ntn_CGH"/>
    <property type="match status" value="1"/>
</dbReference>
<dbReference type="Proteomes" id="UP001501697">
    <property type="component" value="Unassembled WGS sequence"/>
</dbReference>
<reference evidence="5" key="1">
    <citation type="journal article" date="2019" name="Int. J. Syst. Evol. Microbiol.">
        <title>The Global Catalogue of Microorganisms (GCM) 10K type strain sequencing project: providing services to taxonomists for standard genome sequencing and annotation.</title>
        <authorList>
            <consortium name="The Broad Institute Genomics Platform"/>
            <consortium name="The Broad Institute Genome Sequencing Center for Infectious Disease"/>
            <person name="Wu L."/>
            <person name="Ma J."/>
        </authorList>
    </citation>
    <scope>NUCLEOTIDE SEQUENCE [LARGE SCALE GENOMIC DNA]</scope>
    <source>
        <strain evidence="5">JCM 16544</strain>
    </source>
</reference>
<dbReference type="InterPro" id="IPR052193">
    <property type="entry name" value="Peptidase_C59"/>
</dbReference>
<evidence type="ECO:0000256" key="2">
    <source>
        <dbReference type="ARBA" id="ARBA00022801"/>
    </source>
</evidence>
<dbReference type="InterPro" id="IPR029055">
    <property type="entry name" value="Ntn_hydrolases_N"/>
</dbReference>
<name>A0ABP7AWR9_9MICO</name>
<evidence type="ECO:0000313" key="5">
    <source>
        <dbReference type="Proteomes" id="UP001501697"/>
    </source>
</evidence>
<dbReference type="GO" id="GO:0016787">
    <property type="term" value="F:hydrolase activity"/>
    <property type="evidence" value="ECO:0007669"/>
    <property type="project" value="UniProtKB-KW"/>
</dbReference>
<dbReference type="InterPro" id="IPR029132">
    <property type="entry name" value="CBAH/NAAA_C"/>
</dbReference>
<evidence type="ECO:0000259" key="3">
    <source>
        <dbReference type="Pfam" id="PF02275"/>
    </source>
</evidence>
<comment type="caution">
    <text evidence="4">The sequence shown here is derived from an EMBL/GenBank/DDBJ whole genome shotgun (WGS) entry which is preliminary data.</text>
</comment>
<organism evidence="4 5">
    <name type="scientific">Microbacterium awajiense</name>
    <dbReference type="NCBI Taxonomy" id="415214"/>
    <lineage>
        <taxon>Bacteria</taxon>
        <taxon>Bacillati</taxon>
        <taxon>Actinomycetota</taxon>
        <taxon>Actinomycetes</taxon>
        <taxon>Micrococcales</taxon>
        <taxon>Microbacteriaceae</taxon>
        <taxon>Microbacterium</taxon>
    </lineage>
</organism>
<dbReference type="Pfam" id="PF02275">
    <property type="entry name" value="CBAH"/>
    <property type="match status" value="1"/>
</dbReference>